<feature type="compositionally biased region" description="Acidic residues" evidence="2">
    <location>
        <begin position="875"/>
        <end position="889"/>
    </location>
</feature>
<comment type="caution">
    <text evidence="3">The sequence shown here is derived from an EMBL/GenBank/DDBJ whole genome shotgun (WGS) entry which is preliminary data.</text>
</comment>
<feature type="coiled-coil region" evidence="1">
    <location>
        <begin position="229"/>
        <end position="270"/>
    </location>
</feature>
<feature type="compositionally biased region" description="Acidic residues" evidence="2">
    <location>
        <begin position="841"/>
        <end position="850"/>
    </location>
</feature>
<feature type="coiled-coil region" evidence="1">
    <location>
        <begin position="301"/>
        <end position="328"/>
    </location>
</feature>
<organism evidence="3 4">
    <name type="scientific">Marasmiellus scandens</name>
    <dbReference type="NCBI Taxonomy" id="2682957"/>
    <lineage>
        <taxon>Eukaryota</taxon>
        <taxon>Fungi</taxon>
        <taxon>Dikarya</taxon>
        <taxon>Basidiomycota</taxon>
        <taxon>Agaricomycotina</taxon>
        <taxon>Agaricomycetes</taxon>
        <taxon>Agaricomycetidae</taxon>
        <taxon>Agaricales</taxon>
        <taxon>Marasmiineae</taxon>
        <taxon>Omphalotaceae</taxon>
        <taxon>Marasmiellus</taxon>
    </lineage>
</organism>
<gene>
    <name evidence="3" type="ORF">VKT23_010121</name>
</gene>
<feature type="coiled-coil region" evidence="1">
    <location>
        <begin position="353"/>
        <end position="395"/>
    </location>
</feature>
<feature type="compositionally biased region" description="Polar residues" evidence="2">
    <location>
        <begin position="21"/>
        <end position="55"/>
    </location>
</feature>
<accession>A0ABR1JEM1</accession>
<keyword evidence="1" id="KW-0175">Coiled coil</keyword>
<name>A0ABR1JEM1_9AGAR</name>
<feature type="compositionally biased region" description="Basic and acidic residues" evidence="2">
    <location>
        <begin position="74"/>
        <end position="83"/>
    </location>
</feature>
<keyword evidence="4" id="KW-1185">Reference proteome</keyword>
<feature type="region of interest" description="Disordered" evidence="2">
    <location>
        <begin position="748"/>
        <end position="768"/>
    </location>
</feature>
<feature type="region of interest" description="Disordered" evidence="2">
    <location>
        <begin position="1"/>
        <end position="83"/>
    </location>
</feature>
<proteinExistence type="predicted"/>
<feature type="coiled-coil region" evidence="1">
    <location>
        <begin position="429"/>
        <end position="736"/>
    </location>
</feature>
<evidence type="ECO:0000256" key="1">
    <source>
        <dbReference type="SAM" id="Coils"/>
    </source>
</evidence>
<protein>
    <submittedName>
        <fullName evidence="3">Uncharacterized protein</fullName>
    </submittedName>
</protein>
<sequence>MNPSASMDVDQDSTLNPPPGQTNAPHSQSPDSGNSQNKTKVPAAQEQTTTSQMRSNEMGVGSSDQTRMEKRKRNNEDESERGRVRVIVSEMNQGIVNQFEAEISELKLTKANLENENDDVNYQLKTEISDLKRTNKILRNEVTNLRAVDVSLVDDIDRSSLTLRESEKLIPLITKLQNQIKRLEDPSRYVSADFEPSNETEKNLLDRINQLKILHNTALNQQTAFLASLQNAQGEKEAFHQQVVALQETNTRVQKDLRKLQYRVEALQKSTYTPEDAEKRLSPEFRSSSVQTDGDDVLLELGNLRENVSRVEKELEDAKEQSETFRKARDRVAIILKAKKEDHEAEKLKVSSLQQAAEQERVLRDEKSAMEAEQKQQLHREISSLRAERDALKVMANFITNFLIFLKSWDQNERVVELETVINDLKQYNLQLSQDLKSVNDDLAGLKEQCRKAAEDFASKTQDLQKTHDAVAESLLREKVKVEEKLKQQQAASRCEVEELQKSNQIELRRVQDDRKMSDSRANSLKAALKALQAEQEQAKLGFQQDTSNLEHKATQFQNEAAVLKRSVREKDDLIQQLQQENKKLHSQSEQDLLQAKNNAQTTQERLDQVLSECRQARVTCEAKDELLKEATRDLSDAKVAKDDAIKKLADSEMLVANLRSSYQTLQSQHRTCQNKIEEAERDASGKIAEATGLVKKYLEDLQRAKETMKDAEISLKEKTEEIARLQAEVARFKVTFSFTSMYNGPQLSLQANPNQTTPTPAPGSAQTWFSAPWQTLGSSCVTEEFRRAAEAESSHRTASGPRYRLGGVIPTSQVPWGNQRPSRFTKTGRRMRNEERANPDDSDSGDSDAGDNGAGGNRNDFRAGVGGQGHSESDSSDDGENGDDEMGERDDHVVRRKWERMGTKKKYTQKQQNINCSRLARGLVLACLGSKHLFETFARDQVDDQRLTNFLADPVAYGPKLRNSRLDKRGTSTQEMLDHNHWNQTLIHNLAEEAAYIYANCSDNRFGEEPEGGWHRLIRVRIQPILKTHLEALPRHPGEPLRDRIQRVATRYEKIKEYNKHNNILHSKYHIRASVSAIMTQALRERGDNEGEQMWLYCLNCLRRLEHDGMSDEEEAFETVVIDGKQSRIQVRKVMRLPWRHQSFRRLFEMIDQTREVEASIFSHQGRPPMKRIRVNEVLTQPRSPPKHLPPSFFDAQYLQELAKFPYQIEALRLSKTDFPLREVPHLPDFDEQ</sequence>
<evidence type="ECO:0000256" key="2">
    <source>
        <dbReference type="SAM" id="MobiDB-lite"/>
    </source>
</evidence>
<evidence type="ECO:0000313" key="3">
    <source>
        <dbReference type="EMBL" id="KAK7457782.1"/>
    </source>
</evidence>
<feature type="coiled-coil region" evidence="1">
    <location>
        <begin position="96"/>
        <end position="148"/>
    </location>
</feature>
<evidence type="ECO:0000313" key="4">
    <source>
        <dbReference type="Proteomes" id="UP001498398"/>
    </source>
</evidence>
<feature type="compositionally biased region" description="Polar residues" evidence="2">
    <location>
        <begin position="811"/>
        <end position="826"/>
    </location>
</feature>
<feature type="region of interest" description="Disordered" evidence="2">
    <location>
        <begin position="792"/>
        <end position="907"/>
    </location>
</feature>
<dbReference type="EMBL" id="JBANRG010000019">
    <property type="protein sequence ID" value="KAK7457782.1"/>
    <property type="molecule type" value="Genomic_DNA"/>
</dbReference>
<feature type="compositionally biased region" description="Basic residues" evidence="2">
    <location>
        <begin position="895"/>
        <end position="907"/>
    </location>
</feature>
<dbReference type="Proteomes" id="UP001498398">
    <property type="component" value="Unassembled WGS sequence"/>
</dbReference>
<reference evidence="3 4" key="1">
    <citation type="submission" date="2024-01" db="EMBL/GenBank/DDBJ databases">
        <title>A draft genome for the cacao thread blight pathogen Marasmiellus scandens.</title>
        <authorList>
            <person name="Baruah I.K."/>
            <person name="Leung J."/>
            <person name="Bukari Y."/>
            <person name="Amoako-Attah I."/>
            <person name="Meinhardt L.W."/>
            <person name="Bailey B.A."/>
            <person name="Cohen S.P."/>
        </authorList>
    </citation>
    <scope>NUCLEOTIDE SEQUENCE [LARGE SCALE GENOMIC DNA]</scope>
    <source>
        <strain evidence="3 4">GH-19</strain>
    </source>
</reference>